<sequence length="57" mass="6180">MPVFCLVSSSCAALRCTPSSLPQELLLLSSRQSTRLHSVCSREEGCTALHSQRLFAA</sequence>
<dbReference type="EMBL" id="HG002185">
    <property type="protein sequence ID" value="CDF40478.1"/>
    <property type="molecule type" value="Genomic_DNA"/>
</dbReference>
<protein>
    <submittedName>
        <fullName evidence="1">Uncharacterized protein</fullName>
    </submittedName>
</protein>
<organism evidence="1 2">
    <name type="scientific">Chondrus crispus</name>
    <name type="common">Carrageen Irish moss</name>
    <name type="synonym">Polymorpha crispa</name>
    <dbReference type="NCBI Taxonomy" id="2769"/>
    <lineage>
        <taxon>Eukaryota</taxon>
        <taxon>Rhodophyta</taxon>
        <taxon>Florideophyceae</taxon>
        <taxon>Rhodymeniophycidae</taxon>
        <taxon>Gigartinales</taxon>
        <taxon>Gigartinaceae</taxon>
        <taxon>Chondrus</taxon>
    </lineage>
</organism>
<accession>R7QRZ2</accession>
<dbReference type="Proteomes" id="UP000012073">
    <property type="component" value="Unassembled WGS sequence"/>
</dbReference>
<gene>
    <name evidence="1" type="ORF">CHC_T00007220001</name>
</gene>
<evidence type="ECO:0000313" key="1">
    <source>
        <dbReference type="EMBL" id="CDF40478.1"/>
    </source>
</evidence>
<proteinExistence type="predicted"/>
<dbReference type="KEGG" id="ccp:CHC_T00007220001"/>
<dbReference type="AlphaFoldDB" id="R7QRZ2"/>
<keyword evidence="2" id="KW-1185">Reference proteome</keyword>
<reference evidence="2" key="1">
    <citation type="journal article" date="2013" name="Proc. Natl. Acad. Sci. U.S.A.">
        <title>Genome structure and metabolic features in the red seaweed Chondrus crispus shed light on evolution of the Archaeplastida.</title>
        <authorList>
            <person name="Collen J."/>
            <person name="Porcel B."/>
            <person name="Carre W."/>
            <person name="Ball S.G."/>
            <person name="Chaparro C."/>
            <person name="Tonon T."/>
            <person name="Barbeyron T."/>
            <person name="Michel G."/>
            <person name="Noel B."/>
            <person name="Valentin K."/>
            <person name="Elias M."/>
            <person name="Artiguenave F."/>
            <person name="Arun A."/>
            <person name="Aury J.M."/>
            <person name="Barbosa-Neto J.F."/>
            <person name="Bothwell J.H."/>
            <person name="Bouget F.Y."/>
            <person name="Brillet L."/>
            <person name="Cabello-Hurtado F."/>
            <person name="Capella-Gutierrez S."/>
            <person name="Charrier B."/>
            <person name="Cladiere L."/>
            <person name="Cock J.M."/>
            <person name="Coelho S.M."/>
            <person name="Colleoni C."/>
            <person name="Czjzek M."/>
            <person name="Da Silva C."/>
            <person name="Delage L."/>
            <person name="Denoeud F."/>
            <person name="Deschamps P."/>
            <person name="Dittami S.M."/>
            <person name="Gabaldon T."/>
            <person name="Gachon C.M."/>
            <person name="Groisillier A."/>
            <person name="Herve C."/>
            <person name="Jabbari K."/>
            <person name="Katinka M."/>
            <person name="Kloareg B."/>
            <person name="Kowalczyk N."/>
            <person name="Labadie K."/>
            <person name="Leblanc C."/>
            <person name="Lopez P.J."/>
            <person name="McLachlan D.H."/>
            <person name="Meslet-Cladiere L."/>
            <person name="Moustafa A."/>
            <person name="Nehr Z."/>
            <person name="Nyvall Collen P."/>
            <person name="Panaud O."/>
            <person name="Partensky F."/>
            <person name="Poulain J."/>
            <person name="Rensing S.A."/>
            <person name="Rousvoal S."/>
            <person name="Samson G."/>
            <person name="Symeonidi A."/>
            <person name="Weissenbach J."/>
            <person name="Zambounis A."/>
            <person name="Wincker P."/>
            <person name="Boyen C."/>
        </authorList>
    </citation>
    <scope>NUCLEOTIDE SEQUENCE [LARGE SCALE GENOMIC DNA]</scope>
    <source>
        <strain evidence="2">cv. Stackhouse</strain>
    </source>
</reference>
<dbReference type="Gramene" id="CDF40478">
    <property type="protein sequence ID" value="CDF40478"/>
    <property type="gene ID" value="CHC_T00007220001"/>
</dbReference>
<dbReference type="GeneID" id="17318472"/>
<name>R7QRZ2_CHOCR</name>
<dbReference type="RefSeq" id="XP_005710772.1">
    <property type="nucleotide sequence ID" value="XM_005710715.1"/>
</dbReference>
<evidence type="ECO:0000313" key="2">
    <source>
        <dbReference type="Proteomes" id="UP000012073"/>
    </source>
</evidence>